<dbReference type="InterPro" id="IPR036259">
    <property type="entry name" value="MFS_trans_sf"/>
</dbReference>
<feature type="transmembrane region" description="Helical" evidence="8">
    <location>
        <begin position="207"/>
        <end position="228"/>
    </location>
</feature>
<evidence type="ECO:0000256" key="8">
    <source>
        <dbReference type="SAM" id="Phobius"/>
    </source>
</evidence>
<feature type="transmembrane region" description="Helical" evidence="8">
    <location>
        <begin position="115"/>
        <end position="133"/>
    </location>
</feature>
<reference evidence="11" key="1">
    <citation type="submission" date="2018-09" db="EMBL/GenBank/DDBJ databases">
        <authorList>
            <person name="Zhu H."/>
        </authorList>
    </citation>
    <scope>NUCLEOTIDE SEQUENCE [LARGE SCALE GENOMIC DNA]</scope>
    <source>
        <strain evidence="11">K1W22B-1</strain>
    </source>
</reference>
<feature type="transmembrane region" description="Helical" evidence="8">
    <location>
        <begin position="80"/>
        <end position="103"/>
    </location>
</feature>
<dbReference type="GO" id="GO:0005886">
    <property type="term" value="C:plasma membrane"/>
    <property type="evidence" value="ECO:0007669"/>
    <property type="project" value="UniProtKB-SubCell"/>
</dbReference>
<dbReference type="Proteomes" id="UP000276542">
    <property type="component" value="Unassembled WGS sequence"/>
</dbReference>
<sequence length="462" mass="48582">MIMVDSTIVTVATPALIQDLDAEVNSVVWVTSAYLLAYAVPVLITGRLGDRFGSKNLYIAGLVVFTLASLWCGLTESVGMLIVARIVQGLGASMITPQTMAIITRIFPAERRGQAMALWGATAGVALLVGPLLGGVLVDGLGWEWIFFINIPVGIIAILLAIRLVPRLDTHPHRFDWLGVALSGAGMFALVFGIQEGHQFDWGTVTGVITVPRLIIGGLLILAAFVFWQARNSSEPLVPLGLFKERNFSLANLAIMTISFAFTAIGFPLMLWAQLVRGLSPTQSALLLVPMALMSIVLAPVVGRLTDRLHPRSITAVGFTTTGLALLWLALGLSPDVPYWHLLAPMALMGAGSAGIWAPLSATATRNLPQHLAGAGAGVYNATRQIGAVLGAAAIAVLMDARLSANGLEFDPAHAVAGAALPPQAHAAFANAMGEALLITPAVLVLGLAAVLMFTRPAHAQR</sequence>
<feature type="transmembrane region" description="Helical" evidence="8">
    <location>
        <begin position="285"/>
        <end position="302"/>
    </location>
</feature>
<feature type="transmembrane region" description="Helical" evidence="8">
    <location>
        <begin position="145"/>
        <end position="165"/>
    </location>
</feature>
<dbReference type="Gene3D" id="1.20.1250.20">
    <property type="entry name" value="MFS general substrate transporter like domains"/>
    <property type="match status" value="1"/>
</dbReference>
<name>A0A3A5HAV1_9ACTN</name>
<feature type="transmembrane region" description="Helical" evidence="8">
    <location>
        <begin position="372"/>
        <end position="399"/>
    </location>
</feature>
<feature type="transmembrane region" description="Helical" evidence="8">
    <location>
        <begin position="26"/>
        <end position="44"/>
    </location>
</feature>
<feature type="transmembrane region" description="Helical" evidence="8">
    <location>
        <begin position="177"/>
        <end position="195"/>
    </location>
</feature>
<gene>
    <name evidence="10" type="ORF">D4739_04230</name>
</gene>
<evidence type="ECO:0000256" key="4">
    <source>
        <dbReference type="ARBA" id="ARBA00022475"/>
    </source>
</evidence>
<dbReference type="NCBIfam" id="TIGR00711">
    <property type="entry name" value="efflux_EmrB"/>
    <property type="match status" value="1"/>
</dbReference>
<evidence type="ECO:0000256" key="7">
    <source>
        <dbReference type="ARBA" id="ARBA00023136"/>
    </source>
</evidence>
<proteinExistence type="inferred from homology"/>
<evidence type="ECO:0000256" key="1">
    <source>
        <dbReference type="ARBA" id="ARBA00004651"/>
    </source>
</evidence>
<feature type="transmembrane region" description="Helical" evidence="8">
    <location>
        <begin position="249"/>
        <end position="273"/>
    </location>
</feature>
<feature type="transmembrane region" description="Helical" evidence="8">
    <location>
        <begin position="56"/>
        <end position="74"/>
    </location>
</feature>
<accession>A0A3A5HAV1</accession>
<dbReference type="GO" id="GO:0022857">
    <property type="term" value="F:transmembrane transporter activity"/>
    <property type="evidence" value="ECO:0007669"/>
    <property type="project" value="InterPro"/>
</dbReference>
<evidence type="ECO:0000313" key="11">
    <source>
        <dbReference type="Proteomes" id="UP000276542"/>
    </source>
</evidence>
<dbReference type="PROSITE" id="PS50850">
    <property type="entry name" value="MFS"/>
    <property type="match status" value="1"/>
</dbReference>
<evidence type="ECO:0000256" key="6">
    <source>
        <dbReference type="ARBA" id="ARBA00022989"/>
    </source>
</evidence>
<evidence type="ECO:0000256" key="2">
    <source>
        <dbReference type="ARBA" id="ARBA00008537"/>
    </source>
</evidence>
<evidence type="ECO:0000313" key="10">
    <source>
        <dbReference type="EMBL" id="RJS47769.1"/>
    </source>
</evidence>
<dbReference type="SUPFAM" id="SSF103473">
    <property type="entry name" value="MFS general substrate transporter"/>
    <property type="match status" value="1"/>
</dbReference>
<dbReference type="Pfam" id="PF07690">
    <property type="entry name" value="MFS_1"/>
    <property type="match status" value="1"/>
</dbReference>
<comment type="caution">
    <text evidence="10">The sequence shown here is derived from an EMBL/GenBank/DDBJ whole genome shotgun (WGS) entry which is preliminary data.</text>
</comment>
<dbReference type="OrthoDB" id="7375466at2"/>
<keyword evidence="3" id="KW-0813">Transport</keyword>
<feature type="transmembrane region" description="Helical" evidence="8">
    <location>
        <begin position="436"/>
        <end position="455"/>
    </location>
</feature>
<dbReference type="InterPro" id="IPR004638">
    <property type="entry name" value="EmrB-like"/>
</dbReference>
<dbReference type="InterPro" id="IPR011701">
    <property type="entry name" value="MFS"/>
</dbReference>
<evidence type="ECO:0000256" key="5">
    <source>
        <dbReference type="ARBA" id="ARBA00022692"/>
    </source>
</evidence>
<comment type="subcellular location">
    <subcellularLocation>
        <location evidence="1">Cell membrane</location>
        <topology evidence="1">Multi-pass membrane protein</topology>
    </subcellularLocation>
</comment>
<evidence type="ECO:0000256" key="3">
    <source>
        <dbReference type="ARBA" id="ARBA00022448"/>
    </source>
</evidence>
<dbReference type="InterPro" id="IPR020846">
    <property type="entry name" value="MFS_dom"/>
</dbReference>
<feature type="transmembrane region" description="Helical" evidence="8">
    <location>
        <begin position="339"/>
        <end position="360"/>
    </location>
</feature>
<feature type="domain" description="Major facilitator superfamily (MFS) profile" evidence="9">
    <location>
        <begin position="1"/>
        <end position="459"/>
    </location>
</feature>
<keyword evidence="5 8" id="KW-0812">Transmembrane</keyword>
<dbReference type="FunFam" id="1.20.1720.10:FF:000021">
    <property type="entry name" value="Drug resistance transporter, EmrB/QacA subfamily"/>
    <property type="match status" value="1"/>
</dbReference>
<comment type="similarity">
    <text evidence="2">Belongs to the major facilitator superfamily. EmrB family.</text>
</comment>
<keyword evidence="7 8" id="KW-0472">Membrane</keyword>
<dbReference type="Gene3D" id="1.20.1720.10">
    <property type="entry name" value="Multidrug resistance protein D"/>
    <property type="match status" value="1"/>
</dbReference>
<dbReference type="PANTHER" id="PTHR42718:SF42">
    <property type="entry name" value="EXPORT PROTEIN"/>
    <property type="match status" value="1"/>
</dbReference>
<organism evidence="10 11">
    <name type="scientific">Nocardioides cavernaquae</name>
    <dbReference type="NCBI Taxonomy" id="2321396"/>
    <lineage>
        <taxon>Bacteria</taxon>
        <taxon>Bacillati</taxon>
        <taxon>Actinomycetota</taxon>
        <taxon>Actinomycetes</taxon>
        <taxon>Propionibacteriales</taxon>
        <taxon>Nocardioidaceae</taxon>
        <taxon>Nocardioides</taxon>
    </lineage>
</organism>
<keyword evidence="11" id="KW-1185">Reference proteome</keyword>
<dbReference type="AlphaFoldDB" id="A0A3A5HAV1"/>
<evidence type="ECO:0000259" key="9">
    <source>
        <dbReference type="PROSITE" id="PS50850"/>
    </source>
</evidence>
<dbReference type="CDD" id="cd17321">
    <property type="entry name" value="MFS_MMR_MDR_like"/>
    <property type="match status" value="1"/>
</dbReference>
<dbReference type="EMBL" id="QYRP01000002">
    <property type="protein sequence ID" value="RJS47769.1"/>
    <property type="molecule type" value="Genomic_DNA"/>
</dbReference>
<protein>
    <submittedName>
        <fullName evidence="10">DHA2 family efflux MFS transporter permease subunit</fullName>
    </submittedName>
</protein>
<keyword evidence="6 8" id="KW-1133">Transmembrane helix</keyword>
<feature type="transmembrane region" description="Helical" evidence="8">
    <location>
        <begin position="314"/>
        <end position="333"/>
    </location>
</feature>
<keyword evidence="4" id="KW-1003">Cell membrane</keyword>
<dbReference type="PANTHER" id="PTHR42718">
    <property type="entry name" value="MAJOR FACILITATOR SUPERFAMILY MULTIDRUG TRANSPORTER MFSC"/>
    <property type="match status" value="1"/>
</dbReference>